<evidence type="ECO:0000256" key="1">
    <source>
        <dbReference type="ARBA" id="ARBA00000553"/>
    </source>
</evidence>
<dbReference type="Pfam" id="PF02578">
    <property type="entry name" value="Cu-oxidase_4"/>
    <property type="match status" value="1"/>
</dbReference>
<dbReference type="GO" id="GO:0017061">
    <property type="term" value="F:S-methyl-5-thioadenosine phosphorylase activity"/>
    <property type="evidence" value="ECO:0007669"/>
    <property type="project" value="UniProtKB-EC"/>
</dbReference>
<comment type="catalytic activity">
    <reaction evidence="10">
        <text>S-methyl-5'-thioadenosine + phosphate = 5-(methylsulfanyl)-alpha-D-ribose 1-phosphate + adenine</text>
        <dbReference type="Rhea" id="RHEA:11852"/>
        <dbReference type="ChEBI" id="CHEBI:16708"/>
        <dbReference type="ChEBI" id="CHEBI:17509"/>
        <dbReference type="ChEBI" id="CHEBI:43474"/>
        <dbReference type="ChEBI" id="CHEBI:58533"/>
        <dbReference type="EC" id="2.4.2.28"/>
    </reaction>
    <physiologicalReaction direction="left-to-right" evidence="10">
        <dbReference type="Rhea" id="RHEA:11853"/>
    </physiologicalReaction>
</comment>
<keyword evidence="5" id="KW-0479">Metal-binding</keyword>
<evidence type="ECO:0000256" key="2">
    <source>
        <dbReference type="ARBA" id="ARBA00003215"/>
    </source>
</evidence>
<dbReference type="SUPFAM" id="SSF64438">
    <property type="entry name" value="CNF1/YfiH-like putative cysteine hydrolases"/>
    <property type="match status" value="1"/>
</dbReference>
<dbReference type="Proteomes" id="UP000177876">
    <property type="component" value="Unassembled WGS sequence"/>
</dbReference>
<dbReference type="InterPro" id="IPR003730">
    <property type="entry name" value="Cu_polyphenol_OxRdtase"/>
</dbReference>
<dbReference type="InterPro" id="IPR038371">
    <property type="entry name" value="Cu_polyphenol_OxRdtase_sf"/>
</dbReference>
<dbReference type="AlphaFoldDB" id="A0A1F2WGL6"/>
<comment type="caution">
    <text evidence="12">The sequence shown here is derived from an EMBL/GenBank/DDBJ whole genome shotgun (WGS) entry which is preliminary data.</text>
</comment>
<evidence type="ECO:0000256" key="10">
    <source>
        <dbReference type="ARBA" id="ARBA00049893"/>
    </source>
</evidence>
<dbReference type="NCBIfam" id="TIGR00726">
    <property type="entry name" value="peptidoglycan editing factor PgeF"/>
    <property type="match status" value="1"/>
</dbReference>
<dbReference type="InterPro" id="IPR011324">
    <property type="entry name" value="Cytotoxic_necrot_fac-like_cat"/>
</dbReference>
<protein>
    <recommendedName>
        <fullName evidence="11">Purine nucleoside phosphorylase</fullName>
    </recommendedName>
</protein>
<dbReference type="CDD" id="cd16833">
    <property type="entry name" value="YfiH"/>
    <property type="match status" value="1"/>
</dbReference>
<gene>
    <name evidence="12" type="ORF">A2Y75_04610</name>
</gene>
<dbReference type="GO" id="GO:0016787">
    <property type="term" value="F:hydrolase activity"/>
    <property type="evidence" value="ECO:0007669"/>
    <property type="project" value="UniProtKB-KW"/>
</dbReference>
<evidence type="ECO:0000256" key="6">
    <source>
        <dbReference type="ARBA" id="ARBA00022801"/>
    </source>
</evidence>
<dbReference type="STRING" id="1797197.A2Y75_04610"/>
<comment type="similarity">
    <text evidence="3 11">Belongs to the purine nucleoside phosphorylase YfiH/LACC1 family.</text>
</comment>
<accession>A0A1F2WGL6</accession>
<name>A0A1F2WGL6_9ACTN</name>
<evidence type="ECO:0000256" key="9">
    <source>
        <dbReference type="ARBA" id="ARBA00048968"/>
    </source>
</evidence>
<dbReference type="EMBL" id="MELK01000050">
    <property type="protein sequence ID" value="OFW55997.1"/>
    <property type="molecule type" value="Genomic_DNA"/>
</dbReference>
<sequence>MKPSNFPTERPTSIDASHFLGEAFSLIFTNRRGGVSDAPFDSLNLGFRGGDNPMSVSSNRATVASQLGVSVERFVYLHQVHGTTVRRAGSEDGRKAAETGDAFPKTDGAYSDRPLTVLAVLTADCLPLAIGHKEGLFVAMLHAGWKGTLENIASAALNEIRKEFSFRPFDLRAVMGPGIGPCCYHVDEGRANLFVERYGEGSGVVQGGARPGLDLYRANRANLLEEGVKEENINTTGICTCCNPDYFSYRREGVTGRQGAFAFLKTGK</sequence>
<comment type="catalytic activity">
    <reaction evidence="9">
        <text>adenosine + phosphate = alpha-D-ribose 1-phosphate + adenine</text>
        <dbReference type="Rhea" id="RHEA:27642"/>
        <dbReference type="ChEBI" id="CHEBI:16335"/>
        <dbReference type="ChEBI" id="CHEBI:16708"/>
        <dbReference type="ChEBI" id="CHEBI:43474"/>
        <dbReference type="ChEBI" id="CHEBI:57720"/>
        <dbReference type="EC" id="2.4.2.1"/>
    </reaction>
    <physiologicalReaction direction="left-to-right" evidence="9">
        <dbReference type="Rhea" id="RHEA:27643"/>
    </physiologicalReaction>
</comment>
<dbReference type="Gene3D" id="3.60.140.10">
    <property type="entry name" value="CNF1/YfiH-like putative cysteine hydrolases"/>
    <property type="match status" value="1"/>
</dbReference>
<keyword evidence="7" id="KW-0862">Zinc</keyword>
<comment type="function">
    <text evidence="2">Purine nucleoside enzyme that catalyzes the phosphorolysis of adenosine and inosine nucleosides, yielding D-ribose 1-phosphate and the respective free bases, adenine and hypoxanthine. Also catalyzes the phosphorolysis of S-methyl-5'-thioadenosine into adenine and S-methyl-5-thio-alpha-D-ribose 1-phosphate. Also has adenosine deaminase activity.</text>
</comment>
<comment type="catalytic activity">
    <reaction evidence="8">
        <text>adenosine + H2O + H(+) = inosine + NH4(+)</text>
        <dbReference type="Rhea" id="RHEA:24408"/>
        <dbReference type="ChEBI" id="CHEBI:15377"/>
        <dbReference type="ChEBI" id="CHEBI:15378"/>
        <dbReference type="ChEBI" id="CHEBI:16335"/>
        <dbReference type="ChEBI" id="CHEBI:17596"/>
        <dbReference type="ChEBI" id="CHEBI:28938"/>
        <dbReference type="EC" id="3.5.4.4"/>
    </reaction>
    <physiologicalReaction direction="left-to-right" evidence="8">
        <dbReference type="Rhea" id="RHEA:24409"/>
    </physiologicalReaction>
</comment>
<keyword evidence="6" id="KW-0378">Hydrolase</keyword>
<evidence type="ECO:0000313" key="13">
    <source>
        <dbReference type="Proteomes" id="UP000177876"/>
    </source>
</evidence>
<evidence type="ECO:0000256" key="7">
    <source>
        <dbReference type="ARBA" id="ARBA00022833"/>
    </source>
</evidence>
<reference evidence="12 13" key="1">
    <citation type="journal article" date="2016" name="Nat. Commun.">
        <title>Thousands of microbial genomes shed light on interconnected biogeochemical processes in an aquifer system.</title>
        <authorList>
            <person name="Anantharaman K."/>
            <person name="Brown C.T."/>
            <person name="Hug L.A."/>
            <person name="Sharon I."/>
            <person name="Castelle C.J."/>
            <person name="Probst A.J."/>
            <person name="Thomas B.C."/>
            <person name="Singh A."/>
            <person name="Wilkins M.J."/>
            <person name="Karaoz U."/>
            <person name="Brodie E.L."/>
            <person name="Williams K.H."/>
            <person name="Hubbard S.S."/>
            <person name="Banfield J.F."/>
        </authorList>
    </citation>
    <scope>NUCLEOTIDE SEQUENCE [LARGE SCALE GENOMIC DNA]</scope>
</reference>
<comment type="catalytic activity">
    <reaction evidence="1">
        <text>inosine + phosphate = alpha-D-ribose 1-phosphate + hypoxanthine</text>
        <dbReference type="Rhea" id="RHEA:27646"/>
        <dbReference type="ChEBI" id="CHEBI:17368"/>
        <dbReference type="ChEBI" id="CHEBI:17596"/>
        <dbReference type="ChEBI" id="CHEBI:43474"/>
        <dbReference type="ChEBI" id="CHEBI:57720"/>
        <dbReference type="EC" id="2.4.2.1"/>
    </reaction>
    <physiologicalReaction direction="left-to-right" evidence="1">
        <dbReference type="Rhea" id="RHEA:27647"/>
    </physiologicalReaction>
</comment>
<dbReference type="PANTHER" id="PTHR30616:SF2">
    <property type="entry name" value="PURINE NUCLEOSIDE PHOSPHORYLASE LACC1"/>
    <property type="match status" value="1"/>
</dbReference>
<proteinExistence type="inferred from homology"/>
<evidence type="ECO:0000256" key="4">
    <source>
        <dbReference type="ARBA" id="ARBA00022679"/>
    </source>
</evidence>
<evidence type="ECO:0000256" key="5">
    <source>
        <dbReference type="ARBA" id="ARBA00022723"/>
    </source>
</evidence>
<dbReference type="GO" id="GO:0005507">
    <property type="term" value="F:copper ion binding"/>
    <property type="evidence" value="ECO:0007669"/>
    <property type="project" value="TreeGrafter"/>
</dbReference>
<dbReference type="PANTHER" id="PTHR30616">
    <property type="entry name" value="UNCHARACTERIZED PROTEIN YFIH"/>
    <property type="match status" value="1"/>
</dbReference>
<organism evidence="12 13">
    <name type="scientific">Candidatus Solincola sediminis</name>
    <dbReference type="NCBI Taxonomy" id="1797199"/>
    <lineage>
        <taxon>Bacteria</taxon>
        <taxon>Bacillati</taxon>
        <taxon>Actinomycetota</taxon>
        <taxon>Candidatus Geothermincolia</taxon>
        <taxon>Candidatus Geothermincolales</taxon>
        <taxon>Candidatus Geothermincolaceae</taxon>
        <taxon>Candidatus Solincola</taxon>
    </lineage>
</organism>
<keyword evidence="4" id="KW-0808">Transferase</keyword>
<evidence type="ECO:0000256" key="11">
    <source>
        <dbReference type="RuleBase" id="RU361274"/>
    </source>
</evidence>
<evidence type="ECO:0000256" key="8">
    <source>
        <dbReference type="ARBA" id="ARBA00047989"/>
    </source>
</evidence>
<evidence type="ECO:0000313" key="12">
    <source>
        <dbReference type="EMBL" id="OFW55997.1"/>
    </source>
</evidence>
<evidence type="ECO:0000256" key="3">
    <source>
        <dbReference type="ARBA" id="ARBA00007353"/>
    </source>
</evidence>